<keyword evidence="10" id="KW-1185">Reference proteome</keyword>
<dbReference type="PANTHER" id="PTHR23517:SF2">
    <property type="entry name" value="MULTIDRUG RESISTANCE PROTEIN MDTH"/>
    <property type="match status" value="1"/>
</dbReference>
<dbReference type="CDD" id="cd17472">
    <property type="entry name" value="MFS_YajR_like"/>
    <property type="match status" value="1"/>
</dbReference>
<evidence type="ECO:0000313" key="10">
    <source>
        <dbReference type="Proteomes" id="UP000054618"/>
    </source>
</evidence>
<dbReference type="PANTHER" id="PTHR23517">
    <property type="entry name" value="RESISTANCE PROTEIN MDTM, PUTATIVE-RELATED-RELATED"/>
    <property type="match status" value="1"/>
</dbReference>
<feature type="domain" description="Major facilitator superfamily (MFS) profile" evidence="8">
    <location>
        <begin position="8"/>
        <end position="390"/>
    </location>
</feature>
<feature type="transmembrane region" description="Helical" evidence="7">
    <location>
        <begin position="361"/>
        <end position="381"/>
    </location>
</feature>
<feature type="transmembrane region" description="Helical" evidence="7">
    <location>
        <begin position="162"/>
        <end position="181"/>
    </location>
</feature>
<evidence type="ECO:0000256" key="1">
    <source>
        <dbReference type="ARBA" id="ARBA00004651"/>
    </source>
</evidence>
<feature type="transmembrane region" description="Helical" evidence="7">
    <location>
        <begin position="249"/>
        <end position="269"/>
    </location>
</feature>
<dbReference type="GO" id="GO:0022857">
    <property type="term" value="F:transmembrane transporter activity"/>
    <property type="evidence" value="ECO:0007669"/>
    <property type="project" value="InterPro"/>
</dbReference>
<name>A0A0W0XY85_9GAMM</name>
<dbReference type="Proteomes" id="UP000054618">
    <property type="component" value="Unassembled WGS sequence"/>
</dbReference>
<feature type="transmembrane region" description="Helical" evidence="7">
    <location>
        <begin position="75"/>
        <end position="92"/>
    </location>
</feature>
<dbReference type="OrthoDB" id="9764259at2"/>
<proteinExistence type="predicted"/>
<feature type="transmembrane region" description="Helical" evidence="7">
    <location>
        <begin position="336"/>
        <end position="355"/>
    </location>
</feature>
<feature type="transmembrane region" description="Helical" evidence="7">
    <location>
        <begin position="41"/>
        <end position="63"/>
    </location>
</feature>
<evidence type="ECO:0000256" key="3">
    <source>
        <dbReference type="ARBA" id="ARBA00022475"/>
    </source>
</evidence>
<sequence length="398" mass="43594">MNYSLPKTVVPIAMLFSFRMLGLFMLIPVFSVLAVQLSGATASLIGIALGSYGLSQGILQIPFGLLSDRYGRKRMITIGLILFAAGSLWGALTHSIYGMIGARIVQGMGAIGSVLIALLADLTEDKDRTKAMAILGLTIGTSFIAAMIISPVLTHHYGLSSIFYLTFVLSLLGLTFLYTLVPTPAQESFHAESETNPQLLRTVLRDSKLQRLNAGIFFQHLVLTSTFYVVPMLLKAQIQQGNLGQQWHFYLPVLLLSFIVMLPFIYIAERMKKMRLIFLTAVGLTALAQLLLAVIPSTLSALFILIFIYFVAFNILEASLPSIISRQASKSNKGTAMGVYSTSQFLGIFTGGLLSGISYQYVGISGLFIMNTLYSLIWLLLSWPMNDISAKSEIQSRT</sequence>
<protein>
    <submittedName>
        <fullName evidence="9">Major facilitator family transporter transporter</fullName>
    </submittedName>
</protein>
<feature type="transmembrane region" description="Helical" evidence="7">
    <location>
        <begin position="12"/>
        <end position="35"/>
    </location>
</feature>
<keyword evidence="3" id="KW-1003">Cell membrane</keyword>
<evidence type="ECO:0000256" key="5">
    <source>
        <dbReference type="ARBA" id="ARBA00022989"/>
    </source>
</evidence>
<dbReference type="InterPro" id="IPR036259">
    <property type="entry name" value="MFS_trans_sf"/>
</dbReference>
<dbReference type="PROSITE" id="PS50850">
    <property type="entry name" value="MFS"/>
    <property type="match status" value="1"/>
</dbReference>
<evidence type="ECO:0000259" key="8">
    <source>
        <dbReference type="PROSITE" id="PS50850"/>
    </source>
</evidence>
<feature type="transmembrane region" description="Helical" evidence="7">
    <location>
        <begin position="98"/>
        <end position="119"/>
    </location>
</feature>
<keyword evidence="6 7" id="KW-0472">Membrane</keyword>
<feature type="transmembrane region" description="Helical" evidence="7">
    <location>
        <begin position="131"/>
        <end position="150"/>
    </location>
</feature>
<evidence type="ECO:0000313" key="9">
    <source>
        <dbReference type="EMBL" id="KTD49644.1"/>
    </source>
</evidence>
<keyword evidence="4 7" id="KW-0812">Transmembrane</keyword>
<dbReference type="InterPro" id="IPR020846">
    <property type="entry name" value="MFS_dom"/>
</dbReference>
<reference evidence="9 10" key="1">
    <citation type="submission" date="2015-11" db="EMBL/GenBank/DDBJ databases">
        <title>Genomic analysis of 38 Legionella species identifies large and diverse effector repertoires.</title>
        <authorList>
            <person name="Burstein D."/>
            <person name="Amaro F."/>
            <person name="Zusman T."/>
            <person name="Lifshitz Z."/>
            <person name="Cohen O."/>
            <person name="Gilbert J.A."/>
            <person name="Pupko T."/>
            <person name="Shuman H.A."/>
            <person name="Segal G."/>
        </authorList>
    </citation>
    <scope>NUCLEOTIDE SEQUENCE [LARGE SCALE GENOMIC DNA]</scope>
    <source>
        <strain evidence="9 10">CDC#1442-AUS-E</strain>
    </source>
</reference>
<dbReference type="STRING" id="45073.Lqui_1855"/>
<dbReference type="Pfam" id="PF07690">
    <property type="entry name" value="MFS_1"/>
    <property type="match status" value="1"/>
</dbReference>
<accession>A0A0W0XY85</accession>
<dbReference type="Gene3D" id="1.20.1250.20">
    <property type="entry name" value="MFS general substrate transporter like domains"/>
    <property type="match status" value="1"/>
</dbReference>
<feature type="transmembrane region" description="Helical" evidence="7">
    <location>
        <begin position="276"/>
        <end position="295"/>
    </location>
</feature>
<evidence type="ECO:0000256" key="4">
    <source>
        <dbReference type="ARBA" id="ARBA00022692"/>
    </source>
</evidence>
<dbReference type="SUPFAM" id="SSF103473">
    <property type="entry name" value="MFS general substrate transporter"/>
    <property type="match status" value="1"/>
</dbReference>
<evidence type="ECO:0000256" key="7">
    <source>
        <dbReference type="SAM" id="Phobius"/>
    </source>
</evidence>
<feature type="transmembrane region" description="Helical" evidence="7">
    <location>
        <begin position="214"/>
        <end position="234"/>
    </location>
</feature>
<dbReference type="InterPro" id="IPR050171">
    <property type="entry name" value="MFS_Transporters"/>
</dbReference>
<dbReference type="InterPro" id="IPR011701">
    <property type="entry name" value="MFS"/>
</dbReference>
<dbReference type="RefSeq" id="WP_058507960.1">
    <property type="nucleotide sequence ID" value="NZ_CAAAIK010000016.1"/>
</dbReference>
<comment type="caution">
    <text evidence="9">The sequence shown here is derived from an EMBL/GenBank/DDBJ whole genome shotgun (WGS) entry which is preliminary data.</text>
</comment>
<comment type="subcellular location">
    <subcellularLocation>
        <location evidence="1">Cell membrane</location>
        <topology evidence="1">Multi-pass membrane protein</topology>
    </subcellularLocation>
</comment>
<dbReference type="GO" id="GO:0005886">
    <property type="term" value="C:plasma membrane"/>
    <property type="evidence" value="ECO:0007669"/>
    <property type="project" value="UniProtKB-SubCell"/>
</dbReference>
<dbReference type="AlphaFoldDB" id="A0A0W0XY85"/>
<gene>
    <name evidence="9" type="ORF">Lqui_1855</name>
</gene>
<evidence type="ECO:0000256" key="2">
    <source>
        <dbReference type="ARBA" id="ARBA00022448"/>
    </source>
</evidence>
<dbReference type="PATRIC" id="fig|45073.5.peg.1960"/>
<evidence type="ECO:0000256" key="6">
    <source>
        <dbReference type="ARBA" id="ARBA00023136"/>
    </source>
</evidence>
<organism evidence="9 10">
    <name type="scientific">Legionella quinlivanii</name>
    <dbReference type="NCBI Taxonomy" id="45073"/>
    <lineage>
        <taxon>Bacteria</taxon>
        <taxon>Pseudomonadati</taxon>
        <taxon>Pseudomonadota</taxon>
        <taxon>Gammaproteobacteria</taxon>
        <taxon>Legionellales</taxon>
        <taxon>Legionellaceae</taxon>
        <taxon>Legionella</taxon>
    </lineage>
</organism>
<feature type="transmembrane region" description="Helical" evidence="7">
    <location>
        <begin position="301"/>
        <end position="324"/>
    </location>
</feature>
<keyword evidence="2" id="KW-0813">Transport</keyword>
<keyword evidence="5 7" id="KW-1133">Transmembrane helix</keyword>
<dbReference type="EMBL" id="LNYS01000010">
    <property type="protein sequence ID" value="KTD49644.1"/>
    <property type="molecule type" value="Genomic_DNA"/>
</dbReference>